<proteinExistence type="predicted"/>
<dbReference type="AlphaFoldDB" id="A0AB36IEW0"/>
<comment type="caution">
    <text evidence="1">The sequence shown here is derived from an EMBL/GenBank/DDBJ whole genome shotgun (WGS) entry which is preliminary data.</text>
</comment>
<protein>
    <recommendedName>
        <fullName evidence="3">AMP-activated protein kinase glycogen-binding domain-containing protein</fullName>
    </recommendedName>
</protein>
<reference evidence="1 2" key="1">
    <citation type="submission" date="2015-12" db="EMBL/GenBank/DDBJ databases">
        <title>Genome sequence of Corynebacterium AS 1.542.</title>
        <authorList>
            <person name="Yang J."/>
            <person name="Yang S."/>
        </authorList>
    </citation>
    <scope>NUCLEOTIDE SEQUENCE [LARGE SCALE GENOMIC DNA]</scope>
    <source>
        <strain evidence="1 2">AS 1.542</strain>
    </source>
</reference>
<name>A0AB36IEW0_CORGT</name>
<accession>A0AB36IEW0</accession>
<dbReference type="Proteomes" id="UP000186091">
    <property type="component" value="Unassembled WGS sequence"/>
</dbReference>
<sequence>MSMLLMGDYGRWQDLLKEEFLSVPYRPVIFFVDERVLGDIAAGMRDPVGNLSRAVSTYCDLADPEPFKTLEELVKRWKRGPRTAPPPVLPVLVLSVLAASQMQSADGVKVSNYYFRLVKLLSPDTFNHKLLANRLASSENLVRFWQELHGWIQDQQGAVGRSTIRTLETRRKIGYPILQALIRAADRAALFDFFHGVKGLGHQLTKESLFVLFATWSVRERKVSDHLLTFIHDPIYQDALAEVLLVLAQDWIESRRKNLEEQPSSVPPGAGTAQLSIDLGKNTLKLFVNSSTPRESFILTGNFHSWKTDIFFERTTAKGQRFYGLVEPAPPLRELRGATLSGHDFRWMIPQDKLWVFEKVNGHLVSRHSMKVNTEYWLVPHEDAIGGITQFFQEHSQQYELVSLDAQQQKIFGLKQLILIYNFRDDEVVKELIAAFASHVRHSITSEESVPVPQLVNGLRVFTGLITSTYMAGGEPDILLPQTLSDQRRIGIKINGKTRAGYPHNSRIRLRDFGLAPGHHEISLKSTHLNFSTIAANVKQISGDKDPGMFLAREQDPLVFPRERMKYLWFCDDGKTREIKVSQQGRLMVSLGPGLVIEAPLVDVPWHPNASFVAARINLLHWELWDLSAPASPPRVFKGIDMAYEWRRTHGDTHDVEAWIALYESGEG</sequence>
<evidence type="ECO:0000313" key="2">
    <source>
        <dbReference type="Proteomes" id="UP000186091"/>
    </source>
</evidence>
<dbReference type="RefSeq" id="WP_003854503.1">
    <property type="nucleotide sequence ID" value="NZ_JAAOYN010000001.1"/>
</dbReference>
<gene>
    <name evidence="1" type="ORF">AUP69_09140</name>
</gene>
<evidence type="ECO:0000313" key="1">
    <source>
        <dbReference type="EMBL" id="OKX81008.1"/>
    </source>
</evidence>
<organism evidence="1 2">
    <name type="scientific">Corynebacterium glutamicum</name>
    <name type="common">Brevibacterium saccharolyticum</name>
    <dbReference type="NCBI Taxonomy" id="1718"/>
    <lineage>
        <taxon>Bacteria</taxon>
        <taxon>Bacillati</taxon>
        <taxon>Actinomycetota</taxon>
        <taxon>Actinomycetes</taxon>
        <taxon>Mycobacteriales</taxon>
        <taxon>Corynebacteriaceae</taxon>
        <taxon>Corynebacterium</taxon>
    </lineage>
</organism>
<dbReference type="EMBL" id="LOQT01000019">
    <property type="protein sequence ID" value="OKX81008.1"/>
    <property type="molecule type" value="Genomic_DNA"/>
</dbReference>
<evidence type="ECO:0008006" key="3">
    <source>
        <dbReference type="Google" id="ProtNLM"/>
    </source>
</evidence>